<dbReference type="PANTHER" id="PTHR30572:SF4">
    <property type="entry name" value="ABC TRANSPORTER PERMEASE YTRF"/>
    <property type="match status" value="1"/>
</dbReference>
<keyword evidence="4 7" id="KW-1133">Transmembrane helix</keyword>
<evidence type="ECO:0000256" key="7">
    <source>
        <dbReference type="SAM" id="Phobius"/>
    </source>
</evidence>
<dbReference type="GO" id="GO:0005886">
    <property type="term" value="C:plasma membrane"/>
    <property type="evidence" value="ECO:0007669"/>
    <property type="project" value="UniProtKB-SubCell"/>
</dbReference>
<comment type="similarity">
    <text evidence="6">Belongs to the ABC-4 integral membrane protein family.</text>
</comment>
<feature type="transmembrane region" description="Helical" evidence="7">
    <location>
        <begin position="365"/>
        <end position="387"/>
    </location>
</feature>
<comment type="caution">
    <text evidence="10">The sequence shown here is derived from an EMBL/GenBank/DDBJ whole genome shotgun (WGS) entry which is preliminary data.</text>
</comment>
<evidence type="ECO:0000256" key="1">
    <source>
        <dbReference type="ARBA" id="ARBA00004651"/>
    </source>
</evidence>
<name>A0A7J3XYP2_9CREN</name>
<organism evidence="10">
    <name type="scientific">Thermogladius calderae</name>
    <dbReference type="NCBI Taxonomy" id="1200300"/>
    <lineage>
        <taxon>Archaea</taxon>
        <taxon>Thermoproteota</taxon>
        <taxon>Thermoprotei</taxon>
        <taxon>Desulfurococcales</taxon>
        <taxon>Desulfurococcaceae</taxon>
        <taxon>Thermogladius</taxon>
    </lineage>
</organism>
<feature type="transmembrane region" description="Helical" evidence="7">
    <location>
        <begin position="267"/>
        <end position="292"/>
    </location>
</feature>
<evidence type="ECO:0000256" key="3">
    <source>
        <dbReference type="ARBA" id="ARBA00022692"/>
    </source>
</evidence>
<keyword evidence="5 7" id="KW-0472">Membrane</keyword>
<dbReference type="Pfam" id="PF02687">
    <property type="entry name" value="FtsX"/>
    <property type="match status" value="1"/>
</dbReference>
<evidence type="ECO:0000259" key="8">
    <source>
        <dbReference type="Pfam" id="PF02687"/>
    </source>
</evidence>
<reference evidence="10" key="1">
    <citation type="journal article" date="2020" name="mSystems">
        <title>Genome- and Community-Level Interaction Insights into Carbon Utilization and Element Cycling Functions of Hydrothermarchaeota in Hydrothermal Sediment.</title>
        <authorList>
            <person name="Zhou Z."/>
            <person name="Liu Y."/>
            <person name="Xu W."/>
            <person name="Pan J."/>
            <person name="Luo Z.H."/>
            <person name="Li M."/>
        </authorList>
    </citation>
    <scope>NUCLEOTIDE SEQUENCE [LARGE SCALE GENOMIC DNA]</scope>
    <source>
        <strain evidence="10">SpSt-110</strain>
    </source>
</reference>
<dbReference type="AlphaFoldDB" id="A0A7J3XYP2"/>
<evidence type="ECO:0000256" key="2">
    <source>
        <dbReference type="ARBA" id="ARBA00022475"/>
    </source>
</evidence>
<protein>
    <submittedName>
        <fullName evidence="10">ABC transporter permease</fullName>
    </submittedName>
</protein>
<evidence type="ECO:0000256" key="5">
    <source>
        <dbReference type="ARBA" id="ARBA00023136"/>
    </source>
</evidence>
<feature type="transmembrane region" description="Helical" evidence="7">
    <location>
        <begin position="312"/>
        <end position="340"/>
    </location>
</feature>
<dbReference type="EMBL" id="DRYK01000044">
    <property type="protein sequence ID" value="HHP67796.1"/>
    <property type="molecule type" value="Genomic_DNA"/>
</dbReference>
<dbReference type="PANTHER" id="PTHR30572">
    <property type="entry name" value="MEMBRANE COMPONENT OF TRANSPORTER-RELATED"/>
    <property type="match status" value="1"/>
</dbReference>
<dbReference type="GO" id="GO:0022857">
    <property type="term" value="F:transmembrane transporter activity"/>
    <property type="evidence" value="ECO:0007669"/>
    <property type="project" value="TreeGrafter"/>
</dbReference>
<dbReference type="InterPro" id="IPR050250">
    <property type="entry name" value="Macrolide_Exporter_MacB"/>
</dbReference>
<dbReference type="InterPro" id="IPR025857">
    <property type="entry name" value="MacB_PCD"/>
</dbReference>
<feature type="domain" description="ABC3 transporter permease C-terminal" evidence="8">
    <location>
        <begin position="271"/>
        <end position="397"/>
    </location>
</feature>
<keyword evidence="3 7" id="KW-0812">Transmembrane</keyword>
<evidence type="ECO:0000256" key="4">
    <source>
        <dbReference type="ARBA" id="ARBA00022989"/>
    </source>
</evidence>
<feature type="transmembrane region" description="Helical" evidence="7">
    <location>
        <begin position="21"/>
        <end position="42"/>
    </location>
</feature>
<dbReference type="InterPro" id="IPR003838">
    <property type="entry name" value="ABC3_permease_C"/>
</dbReference>
<evidence type="ECO:0000313" key="10">
    <source>
        <dbReference type="EMBL" id="HHP67796.1"/>
    </source>
</evidence>
<comment type="subcellular location">
    <subcellularLocation>
        <location evidence="1">Cell membrane</location>
        <topology evidence="1">Multi-pass membrane protein</topology>
    </subcellularLocation>
</comment>
<proteinExistence type="inferred from homology"/>
<evidence type="ECO:0000256" key="6">
    <source>
        <dbReference type="ARBA" id="ARBA00038076"/>
    </source>
</evidence>
<accession>A0A7J3XYP2</accession>
<gene>
    <name evidence="10" type="ORF">ENM60_03260</name>
</gene>
<keyword evidence="2" id="KW-1003">Cell membrane</keyword>
<sequence>MIRISDLIRLSFKALTEKKARALLTIVGVAIGPLAITMIYGVTSSYSEYVVNQIQDLGQNLIVVTPNQNYKLSDSDLNKIKSIEHVVAAAPFYSTQGYISGRRSDTIFIYAVDPDFLLKSIASIQIMEGAPPDPSEIGKCMIGYDIAFDDQGRQEYSIGDVVPVNVYISGSTGLTEKRINVMVSAVLSKYGGALFLNPDKSIFLPFPAARTLLGVNSWSGILVLADSPLNVDNIVDKIKDLLGNNVNVISFIGIARIASSITSAVNFMTFAASLSAFAVAVAGVASTMITSVMERTREIGVMKAIGFTDAQVVLLTLFEGVLMSLIGGVVGIGAGVVGAFQLSSRGLTISSGEFFSITIRTTPKFTIGMLSGVVGLTILVGVVGSILPAYKAAKIPPAEALRYE</sequence>
<feature type="domain" description="MacB-like periplasmic core" evidence="9">
    <location>
        <begin position="23"/>
        <end position="240"/>
    </location>
</feature>
<evidence type="ECO:0000259" key="9">
    <source>
        <dbReference type="Pfam" id="PF12704"/>
    </source>
</evidence>
<dbReference type="Pfam" id="PF12704">
    <property type="entry name" value="MacB_PCD"/>
    <property type="match status" value="1"/>
</dbReference>